<protein>
    <submittedName>
        <fullName evidence="2">Uncharacterized protein</fullName>
    </submittedName>
</protein>
<organism evidence="2 3">
    <name type="scientific">Takifugu flavidus</name>
    <name type="common">sansaifugu</name>
    <dbReference type="NCBI Taxonomy" id="433684"/>
    <lineage>
        <taxon>Eukaryota</taxon>
        <taxon>Metazoa</taxon>
        <taxon>Chordata</taxon>
        <taxon>Craniata</taxon>
        <taxon>Vertebrata</taxon>
        <taxon>Euteleostomi</taxon>
        <taxon>Actinopterygii</taxon>
        <taxon>Neopterygii</taxon>
        <taxon>Teleostei</taxon>
        <taxon>Neoteleostei</taxon>
        <taxon>Acanthomorphata</taxon>
        <taxon>Eupercaria</taxon>
        <taxon>Tetraodontiformes</taxon>
        <taxon>Tetradontoidea</taxon>
        <taxon>Tetraodontidae</taxon>
        <taxon>Takifugu</taxon>
    </lineage>
</organism>
<gene>
    <name evidence="2" type="ORF">D4764_04G0004210</name>
</gene>
<feature type="region of interest" description="Disordered" evidence="1">
    <location>
        <begin position="1"/>
        <end position="39"/>
    </location>
</feature>
<reference evidence="2 3" key="1">
    <citation type="submission" date="2019-04" db="EMBL/GenBank/DDBJ databases">
        <title>Chromosome genome assembly for Takifugu flavidus.</title>
        <authorList>
            <person name="Xiao S."/>
        </authorList>
    </citation>
    <scope>NUCLEOTIDE SEQUENCE [LARGE SCALE GENOMIC DNA]</scope>
    <source>
        <strain evidence="2">HTHZ2018</strain>
        <tissue evidence="2">Muscle</tissue>
    </source>
</reference>
<keyword evidence="3" id="KW-1185">Reference proteome</keyword>
<evidence type="ECO:0000313" key="2">
    <source>
        <dbReference type="EMBL" id="TWW61774.1"/>
    </source>
</evidence>
<evidence type="ECO:0000256" key="1">
    <source>
        <dbReference type="SAM" id="MobiDB-lite"/>
    </source>
</evidence>
<feature type="region of interest" description="Disordered" evidence="1">
    <location>
        <begin position="64"/>
        <end position="92"/>
    </location>
</feature>
<name>A0A5C6N2W4_9TELE</name>
<proteinExistence type="predicted"/>
<feature type="compositionally biased region" description="Basic and acidic residues" evidence="1">
    <location>
        <begin position="8"/>
        <end position="18"/>
    </location>
</feature>
<dbReference type="EMBL" id="RHFK02000017">
    <property type="protein sequence ID" value="TWW61774.1"/>
    <property type="molecule type" value="Genomic_DNA"/>
</dbReference>
<sequence length="92" mass="10042">MGMTAADRGGKHPERTGGGREPSLVTLTTGHKGPNWPGPPWRWQSLVGALRFLLKCAGEETVAHSFSMSSREQAEQSFHESAGRRRQVGEVN</sequence>
<dbReference type="AlphaFoldDB" id="A0A5C6N2W4"/>
<feature type="compositionally biased region" description="Basic and acidic residues" evidence="1">
    <location>
        <begin position="72"/>
        <end position="83"/>
    </location>
</feature>
<comment type="caution">
    <text evidence="2">The sequence shown here is derived from an EMBL/GenBank/DDBJ whole genome shotgun (WGS) entry which is preliminary data.</text>
</comment>
<dbReference type="Proteomes" id="UP000324091">
    <property type="component" value="Chromosome 4"/>
</dbReference>
<evidence type="ECO:0000313" key="3">
    <source>
        <dbReference type="Proteomes" id="UP000324091"/>
    </source>
</evidence>
<accession>A0A5C6N2W4</accession>